<comment type="similarity">
    <text evidence="1">Belongs to the poly(ADP-ribose) glycohydrolase family.</text>
</comment>
<dbReference type="GO" id="GO:0004649">
    <property type="term" value="F:poly(ADP-ribose) glycohydrolase activity"/>
    <property type="evidence" value="ECO:0007669"/>
    <property type="project" value="UniProtKB-EC"/>
</dbReference>
<feature type="region of interest" description="Disordered" evidence="5">
    <location>
        <begin position="207"/>
        <end position="226"/>
    </location>
</feature>
<dbReference type="OrthoDB" id="1937899at2759"/>
<protein>
    <recommendedName>
        <fullName evidence="2">poly(ADP-ribose) glycohydrolase</fullName>
        <ecNumber evidence="2">3.2.1.143</ecNumber>
    </recommendedName>
</protein>
<dbReference type="PANTHER" id="PTHR12837">
    <property type="entry name" value="POLY ADP-RIBOSE GLYCOHYDROLASE"/>
    <property type="match status" value="1"/>
</dbReference>
<dbReference type="GO" id="GO:0005634">
    <property type="term" value="C:nucleus"/>
    <property type="evidence" value="ECO:0007669"/>
    <property type="project" value="TreeGrafter"/>
</dbReference>
<dbReference type="EC" id="3.2.1.143" evidence="2"/>
<feature type="region of interest" description="Disordered" evidence="5">
    <location>
        <begin position="79"/>
        <end position="118"/>
    </location>
</feature>
<evidence type="ECO:0000256" key="3">
    <source>
        <dbReference type="ARBA" id="ARBA00022801"/>
    </source>
</evidence>
<evidence type="ECO:0000313" key="9">
    <source>
        <dbReference type="Proteomes" id="UP000094527"/>
    </source>
</evidence>
<feature type="active site" evidence="4">
    <location>
        <position position="530"/>
    </location>
</feature>
<feature type="domain" description="PARG helical" evidence="7">
    <location>
        <begin position="368"/>
        <end position="474"/>
    </location>
</feature>
<gene>
    <name evidence="8" type="ORF">Ocin01_18498</name>
</gene>
<dbReference type="Pfam" id="PF20811">
    <property type="entry name" value="PARG_cat_N"/>
    <property type="match status" value="1"/>
</dbReference>
<dbReference type="InterPro" id="IPR048362">
    <property type="entry name" value="PARG_helical"/>
</dbReference>
<evidence type="ECO:0000256" key="1">
    <source>
        <dbReference type="ARBA" id="ARBA00009545"/>
    </source>
</evidence>
<dbReference type="GO" id="GO:0005737">
    <property type="term" value="C:cytoplasm"/>
    <property type="evidence" value="ECO:0007669"/>
    <property type="project" value="TreeGrafter"/>
</dbReference>
<reference evidence="8 9" key="1">
    <citation type="journal article" date="2016" name="Genome Biol. Evol.">
        <title>Gene Family Evolution Reflects Adaptation to Soil Environmental Stressors in the Genome of the Collembolan Orchesella cincta.</title>
        <authorList>
            <person name="Faddeeva-Vakhrusheva A."/>
            <person name="Derks M.F."/>
            <person name="Anvar S.Y."/>
            <person name="Agamennone V."/>
            <person name="Suring W."/>
            <person name="Smit S."/>
            <person name="van Straalen N.M."/>
            <person name="Roelofs D."/>
        </authorList>
    </citation>
    <scope>NUCLEOTIDE SEQUENCE [LARGE SCALE GENOMIC DNA]</scope>
    <source>
        <tissue evidence="8">Mixed pool</tissue>
    </source>
</reference>
<feature type="compositionally biased region" description="Low complexity" evidence="5">
    <location>
        <begin position="97"/>
        <end position="109"/>
    </location>
</feature>
<evidence type="ECO:0000256" key="2">
    <source>
        <dbReference type="ARBA" id="ARBA00012255"/>
    </source>
</evidence>
<dbReference type="GO" id="GO:0005975">
    <property type="term" value="P:carbohydrate metabolic process"/>
    <property type="evidence" value="ECO:0007669"/>
    <property type="project" value="InterPro"/>
</dbReference>
<evidence type="ECO:0000259" key="7">
    <source>
        <dbReference type="Pfam" id="PF20811"/>
    </source>
</evidence>
<feature type="active site" evidence="4">
    <location>
        <position position="529"/>
    </location>
</feature>
<dbReference type="EMBL" id="LJIJ01004002">
    <property type="protein sequence ID" value="ODM88184.1"/>
    <property type="molecule type" value="Genomic_DNA"/>
</dbReference>
<comment type="caution">
    <text evidence="8">The sequence shown here is derived from an EMBL/GenBank/DDBJ whole genome shotgun (WGS) entry which is preliminary data.</text>
</comment>
<sequence length="713" mass="79291">MSGSHYVPHLVDPMVGGVPMQPQTYLPSQGHPYPPTHHLVDPMVGGVPMQPQSYVPPQNYQPTHHLVDPMVGGVPMQPQSYDPSQGHPHIPQHGVQPPYYSATTTSPPYQAFRHASPPAPGFVNPNPIFNTNTQDILVDIFIRRLITVLQDPMIGGVPQQPQSYNPPQRNPPAHQHGGQPTYYSAATTMNPLPLSVTTISPALLGFQNPKPSVNKPRYPAHSPSHQSIVIPKNSQKLVISNPTVIQISLGLENLIRSNSHSATFFHQLNKNQQSGGVSQHDIKWHKPGFVSAPFSSKNILHQGSGGVWKWSQIQKSLETLSQTCISNSRHQRAETLMRNAISQYDIGVHAKTDFGILKDPTISSTLVSTIPTIVSFALMLPSLLGEPIPFLKKYENRTIYLSKNLVCSLLANAFFCTLEEKPEMDDINLYRMFHTTTKGDAKVEKLKCIINYFQEMRNRAGTHRSGHVIISFERRCMNPNQNWSQSYAPLVSVQVEQNKKIEKARGMLQVDFANKRVGGGVLNEGAVMEEIMFATCPELIISRLFTESLEDNEVLVISGTEQFSKYTGYSQSFRFGGPTAKQSIPIDDLGRISNSVLVLDALQFKTHEVDTQYLQNKIDRELHKAYVGFIISLGEQNIPIATGNWGCGAFNGDAELKFLIQWMAASQAQRVSILENRLLRHQQPEITSPPMDPYGRQFDSVMGVGENIPQPGE</sequence>
<dbReference type="GO" id="GO:0006282">
    <property type="term" value="P:regulation of DNA repair"/>
    <property type="evidence" value="ECO:0007669"/>
    <property type="project" value="InterPro"/>
</dbReference>
<accession>A0A1D2M5J8</accession>
<dbReference type="InterPro" id="IPR007724">
    <property type="entry name" value="Poly_GlycHdrlase"/>
</dbReference>
<feature type="domain" description="PARG catalytic Macro" evidence="6">
    <location>
        <begin position="481"/>
        <end position="670"/>
    </location>
</feature>
<dbReference type="GO" id="GO:1990966">
    <property type="term" value="P:ATP generation from poly-ADP-D-ribose"/>
    <property type="evidence" value="ECO:0007669"/>
    <property type="project" value="TreeGrafter"/>
</dbReference>
<proteinExistence type="inferred from homology"/>
<feature type="non-terminal residue" evidence="8">
    <location>
        <position position="713"/>
    </location>
</feature>
<dbReference type="Pfam" id="PF05028">
    <property type="entry name" value="PARG_cat_C"/>
    <property type="match status" value="1"/>
</dbReference>
<evidence type="ECO:0000259" key="6">
    <source>
        <dbReference type="Pfam" id="PF05028"/>
    </source>
</evidence>
<dbReference type="InterPro" id="IPR046372">
    <property type="entry name" value="PARG_cat_C"/>
</dbReference>
<evidence type="ECO:0000313" key="8">
    <source>
        <dbReference type="EMBL" id="ODM88184.1"/>
    </source>
</evidence>
<name>A0A1D2M5J8_ORCCI</name>
<keyword evidence="3 8" id="KW-0378">Hydrolase</keyword>
<dbReference type="GO" id="GO:0009225">
    <property type="term" value="P:nucleotide-sugar metabolic process"/>
    <property type="evidence" value="ECO:0007669"/>
    <property type="project" value="TreeGrafter"/>
</dbReference>
<evidence type="ECO:0000256" key="5">
    <source>
        <dbReference type="SAM" id="MobiDB-lite"/>
    </source>
</evidence>
<evidence type="ECO:0000256" key="4">
    <source>
        <dbReference type="PIRSR" id="PIRSR607724-1"/>
    </source>
</evidence>
<dbReference type="PANTHER" id="PTHR12837:SF0">
    <property type="entry name" value="POLY(ADP-RIBOSE) GLYCOHYDROLASE"/>
    <property type="match status" value="1"/>
</dbReference>
<dbReference type="STRING" id="48709.A0A1D2M5J8"/>
<dbReference type="Proteomes" id="UP000094527">
    <property type="component" value="Unassembled WGS sequence"/>
</dbReference>
<dbReference type="AlphaFoldDB" id="A0A1D2M5J8"/>
<feature type="region of interest" description="Disordered" evidence="5">
    <location>
        <begin position="157"/>
        <end position="186"/>
    </location>
</feature>
<organism evidence="8 9">
    <name type="scientific">Orchesella cincta</name>
    <name type="common">Springtail</name>
    <name type="synonym">Podura cincta</name>
    <dbReference type="NCBI Taxonomy" id="48709"/>
    <lineage>
        <taxon>Eukaryota</taxon>
        <taxon>Metazoa</taxon>
        <taxon>Ecdysozoa</taxon>
        <taxon>Arthropoda</taxon>
        <taxon>Hexapoda</taxon>
        <taxon>Collembola</taxon>
        <taxon>Entomobryomorpha</taxon>
        <taxon>Entomobryoidea</taxon>
        <taxon>Orchesellidae</taxon>
        <taxon>Orchesellinae</taxon>
        <taxon>Orchesella</taxon>
    </lineage>
</organism>
<keyword evidence="9" id="KW-1185">Reference proteome</keyword>
<feature type="active site" evidence="4">
    <location>
        <position position="511"/>
    </location>
</feature>